<gene>
    <name evidence="6" type="ORF">RQM59_12350</name>
</gene>
<reference evidence="6 7" key="1">
    <citation type="submission" date="2023-09" db="EMBL/GenBank/DDBJ databases">
        <title>Novel taxa isolated from Blanes Bay.</title>
        <authorList>
            <person name="Rey-Velasco X."/>
            <person name="Lucena T."/>
        </authorList>
    </citation>
    <scope>NUCLEOTIDE SEQUENCE [LARGE SCALE GENOMIC DNA]</scope>
    <source>
        <strain evidence="6 7">S356</strain>
    </source>
</reference>
<comment type="caution">
    <text evidence="6">The sequence shown here is derived from an EMBL/GenBank/DDBJ whole genome shotgun (WGS) entry which is preliminary data.</text>
</comment>
<dbReference type="EMBL" id="JAVTTO010000004">
    <property type="protein sequence ID" value="MDT7833179.1"/>
    <property type="molecule type" value="Genomic_DNA"/>
</dbReference>
<evidence type="ECO:0000256" key="2">
    <source>
        <dbReference type="ARBA" id="ARBA00022723"/>
    </source>
</evidence>
<dbReference type="NCBIfam" id="NF009807">
    <property type="entry name" value="PRK13291.1"/>
    <property type="match status" value="1"/>
</dbReference>
<keyword evidence="1" id="KW-0963">Cytoplasm</keyword>
<evidence type="ECO:0000259" key="5">
    <source>
        <dbReference type="Pfam" id="PF12867"/>
    </source>
</evidence>
<evidence type="ECO:0000313" key="7">
    <source>
        <dbReference type="Proteomes" id="UP001257277"/>
    </source>
</evidence>
<feature type="domain" description="DinB-like" evidence="5">
    <location>
        <begin position="37"/>
        <end position="168"/>
    </location>
</feature>
<keyword evidence="3 6" id="KW-0378">Hydrolase</keyword>
<sequence length="178" mass="20946">MILEDLRYPIGKFQRPETITKEHEKNWIHVLEHFPFRIENLVSGLSDEQLDTPYREGGWTIRQVVHHCSDSHHNSYIRFKWALTEDTPIIKAYEEKHWAELFDTKSAPIEPSIAHLKAVHAKLVYLLKGLTEEQLDCAFIHPADNSKVILRENVGIYAWHSNHHFAHIENVLIRKGWK</sequence>
<proteinExistence type="inferred from homology"/>
<evidence type="ECO:0000256" key="1">
    <source>
        <dbReference type="ARBA" id="ARBA00022490"/>
    </source>
</evidence>
<dbReference type="GO" id="GO:0016787">
    <property type="term" value="F:hydrolase activity"/>
    <property type="evidence" value="ECO:0007669"/>
    <property type="project" value="UniProtKB-KW"/>
</dbReference>
<dbReference type="Proteomes" id="UP001257277">
    <property type="component" value="Unassembled WGS sequence"/>
</dbReference>
<dbReference type="InterPro" id="IPR024775">
    <property type="entry name" value="DinB-like"/>
</dbReference>
<organism evidence="6 7">
    <name type="scientific">Asprobacillus argus</name>
    <dbReference type="NCBI Taxonomy" id="3076534"/>
    <lineage>
        <taxon>Bacteria</taxon>
        <taxon>Pseudomonadati</taxon>
        <taxon>Bacteroidota</taxon>
        <taxon>Flavobacteriia</taxon>
        <taxon>Flavobacteriales</taxon>
        <taxon>Flavobacteriaceae</taxon>
        <taxon>Asprobacillus</taxon>
    </lineage>
</organism>
<keyword evidence="4" id="KW-0862">Zinc</keyword>
<dbReference type="RefSeq" id="WP_349242485.1">
    <property type="nucleotide sequence ID" value="NZ_JAVTTO010000004.1"/>
</dbReference>
<name>A0ABU3LHH7_9FLAO</name>
<keyword evidence="7" id="KW-1185">Reference proteome</keyword>
<dbReference type="InterPro" id="IPR034660">
    <property type="entry name" value="DinB/YfiT-like"/>
</dbReference>
<dbReference type="Pfam" id="PF12867">
    <property type="entry name" value="DinB_2"/>
    <property type="match status" value="1"/>
</dbReference>
<keyword evidence="2" id="KW-0479">Metal-binding</keyword>
<dbReference type="InterPro" id="IPR023774">
    <property type="entry name" value="Put_metal_dep_hydrolase_YfiT"/>
</dbReference>
<dbReference type="SUPFAM" id="SSF109854">
    <property type="entry name" value="DinB/YfiT-like putative metalloenzymes"/>
    <property type="match status" value="1"/>
</dbReference>
<dbReference type="HAMAP" id="MF_01256">
    <property type="entry name" value="YfiT_hydrol"/>
    <property type="match status" value="1"/>
</dbReference>
<protein>
    <submittedName>
        <fullName evidence="6">Metal-dependent hydrolase</fullName>
    </submittedName>
</protein>
<evidence type="ECO:0000313" key="6">
    <source>
        <dbReference type="EMBL" id="MDT7833179.1"/>
    </source>
</evidence>
<dbReference type="Gene3D" id="1.20.120.450">
    <property type="entry name" value="dinb family like domain"/>
    <property type="match status" value="1"/>
</dbReference>
<accession>A0ABU3LHH7</accession>
<evidence type="ECO:0000256" key="3">
    <source>
        <dbReference type="ARBA" id="ARBA00022801"/>
    </source>
</evidence>
<evidence type="ECO:0000256" key="4">
    <source>
        <dbReference type="ARBA" id="ARBA00022833"/>
    </source>
</evidence>